<reference evidence="1" key="1">
    <citation type="submission" date="2021-01" db="EMBL/GenBank/DDBJ databases">
        <authorList>
            <consortium name="Genoscope - CEA"/>
            <person name="William W."/>
        </authorList>
    </citation>
    <scope>NUCLEOTIDE SEQUENCE</scope>
</reference>
<evidence type="ECO:0000313" key="1">
    <source>
        <dbReference type="EMBL" id="CAF2122408.1"/>
    </source>
</evidence>
<name>A0A816VBZ8_BRANA</name>
<gene>
    <name evidence="1" type="ORF">DARMORV10_A03P17740.1</name>
</gene>
<organism evidence="1">
    <name type="scientific">Brassica napus</name>
    <name type="common">Rape</name>
    <dbReference type="NCBI Taxonomy" id="3708"/>
    <lineage>
        <taxon>Eukaryota</taxon>
        <taxon>Viridiplantae</taxon>
        <taxon>Streptophyta</taxon>
        <taxon>Embryophyta</taxon>
        <taxon>Tracheophyta</taxon>
        <taxon>Spermatophyta</taxon>
        <taxon>Magnoliopsida</taxon>
        <taxon>eudicotyledons</taxon>
        <taxon>Gunneridae</taxon>
        <taxon>Pentapetalae</taxon>
        <taxon>rosids</taxon>
        <taxon>malvids</taxon>
        <taxon>Brassicales</taxon>
        <taxon>Brassicaceae</taxon>
        <taxon>Brassiceae</taxon>
        <taxon>Brassica</taxon>
    </lineage>
</organism>
<dbReference type="Proteomes" id="UP001295469">
    <property type="component" value="Chromosome A03"/>
</dbReference>
<protein>
    <submittedName>
        <fullName evidence="1">(rape) hypothetical protein</fullName>
    </submittedName>
</protein>
<sequence length="76" mass="8692">MMIFQIYFSDLEVGRCKEASNLQKVGELIGVNMVLLDKKDKLPKSSSLLQQCLKVMRIIMKLVSRGRILSTSLMWS</sequence>
<dbReference type="EMBL" id="HG994357">
    <property type="protein sequence ID" value="CAF2122408.1"/>
    <property type="molecule type" value="Genomic_DNA"/>
</dbReference>
<accession>A0A816VBZ8</accession>
<dbReference type="AlphaFoldDB" id="A0A816VBZ8"/>
<proteinExistence type="predicted"/>